<keyword evidence="3" id="KW-1185">Reference proteome</keyword>
<dbReference type="AlphaFoldDB" id="A0A4Y8L856"/>
<organism evidence="2 3">
    <name type="scientific">Dysgonomonas capnocytophagoides</name>
    <dbReference type="NCBI Taxonomy" id="45254"/>
    <lineage>
        <taxon>Bacteria</taxon>
        <taxon>Pseudomonadati</taxon>
        <taxon>Bacteroidota</taxon>
        <taxon>Bacteroidia</taxon>
        <taxon>Bacteroidales</taxon>
        <taxon>Dysgonomonadaceae</taxon>
        <taxon>Dysgonomonas</taxon>
    </lineage>
</organism>
<name>A0A4Y8L856_9BACT</name>
<evidence type="ECO:0000313" key="3">
    <source>
        <dbReference type="Proteomes" id="UP000297861"/>
    </source>
</evidence>
<proteinExistence type="predicted"/>
<comment type="caution">
    <text evidence="2">The sequence shown here is derived from an EMBL/GenBank/DDBJ whole genome shotgun (WGS) entry which is preliminary data.</text>
</comment>
<evidence type="ECO:0000313" key="2">
    <source>
        <dbReference type="EMBL" id="TFD98805.1"/>
    </source>
</evidence>
<dbReference type="OrthoDB" id="9808630at2"/>
<sequence length="492" mass="56024">MRKYILIFSVILIHQNISAQFLMRHKTTTPHAVDSLDLQYYSSKKNGWAAAGQVIGLNLGVWAFDRYVQKADFAYIGFNSIKKNLENGFYWDNDQLGTNMFLHPYHGNLYYNSARSRGYNYWESGAFALGGSAMWELFMENEHPSINDIIATPIGGMAIGEVFYRGSDMILDDRKRGGERVRREVLAFLVAPTRGLTRLINGDAWKVRPSSGRQFGIPEISVEISAGVRVLEIQDEILDKGVGFGTLFSAEYGDRYDGENSKPFDYFTMRASLNVQASQPLLGQINIIGRLWTAELIDNSKDYFNIGIYQHFDYYDSDTISSVSNEIPYKMATPAAFGVGLIHKSKRFADWDFNSYAHINGILLGATLSDHYKVSERNYNLASGFGWKTGINISYKDKIGVSWLYEGYRLYTWKGYPEGTDLATVDYNELNAQGDKSNATFNTSSLRIDLKLRDQWYLTGIGSFYRRSTHYKYFDSVYSKTGEGKLMLTYKF</sequence>
<dbReference type="STRING" id="1121485.GCA_000426485_01086"/>
<accession>A0A4Y8L856</accession>
<gene>
    <name evidence="2" type="ORF">E2605_01590</name>
</gene>
<dbReference type="Pfam" id="PF13084">
    <property type="entry name" value="DUF3943"/>
    <property type="match status" value="1"/>
</dbReference>
<dbReference type="RefSeq" id="WP_134435280.1">
    <property type="nucleotide sequence ID" value="NZ_SOML01000001.1"/>
</dbReference>
<reference evidence="2 3" key="1">
    <citation type="submission" date="2019-03" db="EMBL/GenBank/DDBJ databases">
        <title>San Antonio Military Medical Center submission to MRSN (WRAIR), pending publication.</title>
        <authorList>
            <person name="Blyth D.M."/>
            <person name="Mccarthy S.L."/>
            <person name="Schall S.E."/>
            <person name="Stam J.A."/>
            <person name="Ong A.C."/>
            <person name="Mcgann P.T."/>
        </authorList>
    </citation>
    <scope>NUCLEOTIDE SEQUENCE [LARGE SCALE GENOMIC DNA]</scope>
    <source>
        <strain evidence="2 3">MRSN571793</strain>
    </source>
</reference>
<evidence type="ECO:0000259" key="1">
    <source>
        <dbReference type="Pfam" id="PF13084"/>
    </source>
</evidence>
<dbReference type="InterPro" id="IPR025079">
    <property type="entry name" value="DUF3943"/>
</dbReference>
<dbReference type="EMBL" id="SOML01000001">
    <property type="protein sequence ID" value="TFD98805.1"/>
    <property type="molecule type" value="Genomic_DNA"/>
</dbReference>
<feature type="domain" description="DUF3943" evidence="1">
    <location>
        <begin position="89"/>
        <end position="192"/>
    </location>
</feature>
<dbReference type="Proteomes" id="UP000297861">
    <property type="component" value="Unassembled WGS sequence"/>
</dbReference>
<protein>
    <submittedName>
        <fullName evidence="2">DUF3943 domain-containing protein</fullName>
    </submittedName>
</protein>